<reference evidence="12 13" key="1">
    <citation type="submission" date="2017-10" db="EMBL/GenBank/DDBJ databases">
        <title>Draft genome of Longimonas halophila.</title>
        <authorList>
            <person name="Goh K.M."/>
            <person name="Shamsir M.S."/>
            <person name="Lim S.W."/>
        </authorList>
    </citation>
    <scope>NUCLEOTIDE SEQUENCE [LARGE SCALE GENOMIC DNA]</scope>
    <source>
        <strain evidence="12 13">KCTC 42399</strain>
    </source>
</reference>
<evidence type="ECO:0000256" key="9">
    <source>
        <dbReference type="SAM" id="MobiDB-lite"/>
    </source>
</evidence>
<evidence type="ECO:0000313" key="13">
    <source>
        <dbReference type="Proteomes" id="UP000221024"/>
    </source>
</evidence>
<feature type="domain" description="LamG-like jellyroll fold" evidence="11">
    <location>
        <begin position="566"/>
        <end position="696"/>
    </location>
</feature>
<dbReference type="Pfam" id="PF02415">
    <property type="entry name" value="Chlam_PMP"/>
    <property type="match status" value="3"/>
</dbReference>
<evidence type="ECO:0000256" key="1">
    <source>
        <dbReference type="ARBA" id="ARBA00004196"/>
    </source>
</evidence>
<sequence length="1876" mass="194960">MITNTLRTIRCMISRLRPIAVDEAPRARSYRATIGAAAALLSLMLIGFITPQHATAQQVIYVTESGSGSGTSWSDATDLSSALSSATSSDVVVIAAGTYQPSERLDAGDSRTATFEVTGDQDGLGIYGGWSGTESFSGIADVEAQLDSRDLQANETVLSGDLDQNDGPDTDGDGFPDSGRADNAYHVFVFNGGSEIGSSVSANVTPATVLNGVTVTGGSANGSFPDSAGGGLLCDGRGSGNECSPQIANATFTENSATLGGAIYNRGRSGTSSPQIIDATFTRNRVISKSGFFSGAGGAVYNDAFEGRSSPQITNTVFTGNSAVRSGGAIYSSGDSGVSNLQITNAVFTSNSAEFGGAVYNDSGDGESNPLIINATFTENSASTDGGAIYNNRFTGTVDLQVKNTILWANSAEGEGDEIYNYRGSVTLTHTLIEGGVNGPGVSESPIIDGGNNRDANPLFVDERAPAGPDGVFGTADDGLRLIPGSPALDAGDNVPFESGGAAETVTTDLLDEDRIQDNDGDGTPTVSLGAYERGADPVPNQAIVLDGTGDYVTANGVSDALAGAGTFTMEAWVYPTQPNGQQGLTAFNTGTGDNLNLLFYRDGQFEYVDDDAGRTASRNAFPAGQWYHVAFTVDASDTATLYVNGRREATLTTPVRPVSGGRFSIGHEWDGNTPSDFFEGRVDEVRIWSEARTQAEIQQGMTTSLGEDNTLGDAFDLSSLEAYYRFEGLTADATGSHAGIPEGAPSYTGDVAQSTAEDALIVRVNAAVSGGAGNGTTWSDAHADLQDGLTGTGPENDIWIAEGTYTPSKQIDTDDPRTATFEIAGDQDGLKIYGGFESGDAFADRNPADHPTILSGDIGTTGDASDNAYHVVVFNGGNGIGSGTFANITADTELNGVTITGGHANGDDVLNKQGGGLFCDGSSSGNECSPTLSNTIFDQNVAEREGGALFNDGLFSGESSPILTNVTFTGNSARSGAGMYSRGAFGVSSPVITEATFEGNVASVSGGGMYLNSDSGVSNAQITDAIFTGNEASLGAAGYINGADGEAAPQITNAVVTENATTSSIGAFYFYGDGGSIAAEVVNSIFADNGDFHVAFNDGNAGESPTFINSIFTGATDSAFNIQFYDNGQTPMQVVNSILWGNGAGDIVEASGAVSDPDQAVEVSYSIVEEARYAEGSGDPNAGTGNANTDPLFVDAVLPAGPDDIFGTDDDGIRIANGSPAVDAGDNSAVPSGVSTDLLGDPRIQDGNDDGTATVSLGAYEEPGLARARSVTIAGTDSGDDSGWRILGVPYTGTTAGDLELTHSAGVSAPRFGQNVMQMWDDAAGAETPTGAYTPANASTSLPAGTGFLFYFRDDAAVPVDDAGVTVSVDRPATALRFAGDVTVSGLSASARWHLLANPYPTGYALGALQSNGQALVDEGFQNDAQIYDVTVPGGAGWRFIDTSSDVLSAWQGAFIERTAPGNGATSVTFGEDGRAAGVPFIGTMMQGPASDTPDRAMLRFALTAHDGGDSPIARDEAIGIRFHEDASTGFDPYDTSKMNPLETPYAIATPLGTGRDGSEVGKAVESRPYLQAGDAMARIPVQLYTAEVPNAATLTVSVQAYDLPAEWAAEIVDTKGTAASSDERVVPLGPDHEIEIALSDLQDYSTEVAPLRVQVAPSEEALPVELSRFDAQRESDESITLQWQTLSETNNAGFEVQRRVQSAHESADASNVETPQVETPQWDVSTDGSWHTIATLDGAGTTDQPQSYRFEDTDLPYAADSLRYRLRQVDTDGTESFSEAITIARQVTQAELLPTYPNPAQAQATVRYAVPTRQNVRITLYDMLGRRVRTVVDTETAGRTEQTLDVSSLASGTYFLRLQVDNASVDTQRLTIIR</sequence>
<dbReference type="EMBL" id="PDEP01000011">
    <property type="protein sequence ID" value="PEN05718.1"/>
    <property type="molecule type" value="Genomic_DNA"/>
</dbReference>
<evidence type="ECO:0000256" key="3">
    <source>
        <dbReference type="ARBA" id="ARBA00004613"/>
    </source>
</evidence>
<keyword evidence="5" id="KW-0732">Signal</keyword>
<gene>
    <name evidence="12" type="ORF">CRI93_11450</name>
</gene>
<keyword evidence="13" id="KW-1185">Reference proteome</keyword>
<keyword evidence="8" id="KW-0998">Cell outer membrane</keyword>
<comment type="subcellular location">
    <subcellularLocation>
        <location evidence="1">Cell envelope</location>
    </subcellularLocation>
    <subcellularLocation>
        <location evidence="2">Cell outer membrane</location>
    </subcellularLocation>
    <subcellularLocation>
        <location evidence="3">Secreted</location>
    </subcellularLocation>
</comment>
<dbReference type="NCBIfam" id="TIGR01376">
    <property type="entry name" value="POMP_repeat"/>
    <property type="match status" value="2"/>
</dbReference>
<dbReference type="GO" id="GO:0005576">
    <property type="term" value="C:extracellular region"/>
    <property type="evidence" value="ECO:0007669"/>
    <property type="project" value="UniProtKB-SubCell"/>
</dbReference>
<dbReference type="Gene3D" id="2.160.20.10">
    <property type="entry name" value="Single-stranded right-handed beta-helix, Pectin lyase-like"/>
    <property type="match status" value="2"/>
</dbReference>
<evidence type="ECO:0000256" key="4">
    <source>
        <dbReference type="ARBA" id="ARBA00022525"/>
    </source>
</evidence>
<dbReference type="InterPro" id="IPR011050">
    <property type="entry name" value="Pectin_lyase_fold/virulence"/>
</dbReference>
<dbReference type="PANTHER" id="PTHR11319:SF35">
    <property type="entry name" value="OUTER MEMBRANE PROTEIN PMPC-RELATED"/>
    <property type="match status" value="1"/>
</dbReference>
<evidence type="ECO:0000256" key="8">
    <source>
        <dbReference type="ARBA" id="ARBA00023237"/>
    </source>
</evidence>
<dbReference type="SUPFAM" id="SSF49899">
    <property type="entry name" value="Concanavalin A-like lectins/glucanases"/>
    <property type="match status" value="1"/>
</dbReference>
<dbReference type="NCBIfam" id="TIGR04183">
    <property type="entry name" value="Por_Secre_tail"/>
    <property type="match status" value="1"/>
</dbReference>
<proteinExistence type="predicted"/>
<dbReference type="InterPro" id="IPR026444">
    <property type="entry name" value="Secre_tail"/>
</dbReference>
<dbReference type="InterPro" id="IPR003368">
    <property type="entry name" value="POMP_repeat"/>
</dbReference>
<dbReference type="InterPro" id="IPR013320">
    <property type="entry name" value="ConA-like_dom_sf"/>
</dbReference>
<dbReference type="Pfam" id="PF13385">
    <property type="entry name" value="Laminin_G_3"/>
    <property type="match status" value="1"/>
</dbReference>
<protein>
    <recommendedName>
        <fullName evidence="11">LamG-like jellyroll fold domain-containing protein</fullName>
    </recommendedName>
</protein>
<evidence type="ECO:0000256" key="6">
    <source>
        <dbReference type="ARBA" id="ARBA00023136"/>
    </source>
</evidence>
<dbReference type="Proteomes" id="UP000221024">
    <property type="component" value="Unassembled WGS sequence"/>
</dbReference>
<accession>A0A2H3P518</accession>
<evidence type="ECO:0000259" key="11">
    <source>
        <dbReference type="SMART" id="SM00560"/>
    </source>
</evidence>
<dbReference type="SMART" id="SM00560">
    <property type="entry name" value="LamGL"/>
    <property type="match status" value="1"/>
</dbReference>
<keyword evidence="6 10" id="KW-0472">Membrane</keyword>
<comment type="caution">
    <text evidence="12">The sequence shown here is derived from an EMBL/GenBank/DDBJ whole genome shotgun (WGS) entry which is preliminary data.</text>
</comment>
<organism evidence="12 13">
    <name type="scientific">Longimonas halophila</name>
    <dbReference type="NCBI Taxonomy" id="1469170"/>
    <lineage>
        <taxon>Bacteria</taxon>
        <taxon>Pseudomonadati</taxon>
        <taxon>Rhodothermota</taxon>
        <taxon>Rhodothermia</taxon>
        <taxon>Rhodothermales</taxon>
        <taxon>Salisaetaceae</taxon>
        <taxon>Longimonas</taxon>
    </lineage>
</organism>
<evidence type="ECO:0000256" key="2">
    <source>
        <dbReference type="ARBA" id="ARBA00004442"/>
    </source>
</evidence>
<dbReference type="Gene3D" id="2.60.120.200">
    <property type="match status" value="1"/>
</dbReference>
<feature type="region of interest" description="Disordered" evidence="9">
    <location>
        <begin position="158"/>
        <end position="178"/>
    </location>
</feature>
<keyword evidence="10" id="KW-0812">Transmembrane</keyword>
<feature type="compositionally biased region" description="Acidic residues" evidence="9">
    <location>
        <begin position="163"/>
        <end position="174"/>
    </location>
</feature>
<dbReference type="Pfam" id="PF18962">
    <property type="entry name" value="Por_Secre_tail"/>
    <property type="match status" value="1"/>
</dbReference>
<dbReference type="InterPro" id="IPR012334">
    <property type="entry name" value="Pectin_lyas_fold"/>
</dbReference>
<evidence type="ECO:0000256" key="5">
    <source>
        <dbReference type="ARBA" id="ARBA00022729"/>
    </source>
</evidence>
<evidence type="ECO:0000256" key="7">
    <source>
        <dbReference type="ARBA" id="ARBA00023157"/>
    </source>
</evidence>
<keyword evidence="7" id="KW-1015">Disulfide bond</keyword>
<dbReference type="PANTHER" id="PTHR11319">
    <property type="entry name" value="G PROTEIN-COUPLED RECEPTOR-RELATED"/>
    <property type="match status" value="1"/>
</dbReference>
<dbReference type="OrthoDB" id="1491394at2"/>
<dbReference type="GO" id="GO:0009279">
    <property type="term" value="C:cell outer membrane"/>
    <property type="evidence" value="ECO:0007669"/>
    <property type="project" value="UniProtKB-SubCell"/>
</dbReference>
<dbReference type="InterPro" id="IPR006558">
    <property type="entry name" value="LamG-like"/>
</dbReference>
<feature type="transmembrane region" description="Helical" evidence="10">
    <location>
        <begin position="32"/>
        <end position="50"/>
    </location>
</feature>
<dbReference type="SUPFAM" id="SSF51126">
    <property type="entry name" value="Pectin lyase-like"/>
    <property type="match status" value="2"/>
</dbReference>
<keyword evidence="4" id="KW-0964">Secreted</keyword>
<name>A0A2H3P518_9BACT</name>
<evidence type="ECO:0000313" key="12">
    <source>
        <dbReference type="EMBL" id="PEN05718.1"/>
    </source>
</evidence>
<keyword evidence="10" id="KW-1133">Transmembrane helix</keyword>
<feature type="region of interest" description="Disordered" evidence="9">
    <location>
        <begin position="1707"/>
        <end position="1727"/>
    </location>
</feature>
<evidence type="ECO:0000256" key="10">
    <source>
        <dbReference type="SAM" id="Phobius"/>
    </source>
</evidence>